<proteinExistence type="predicted"/>
<name>A0A5E7BMC6_PSEFL</name>
<protein>
    <recommendedName>
        <fullName evidence="3">Molecular chaperone</fullName>
    </recommendedName>
</protein>
<dbReference type="AlphaFoldDB" id="A0A5E7BMC6"/>
<organism evidence="1 2">
    <name type="scientific">Pseudomonas fluorescens</name>
    <dbReference type="NCBI Taxonomy" id="294"/>
    <lineage>
        <taxon>Bacteria</taxon>
        <taxon>Pseudomonadati</taxon>
        <taxon>Pseudomonadota</taxon>
        <taxon>Gammaproteobacteria</taxon>
        <taxon>Pseudomonadales</taxon>
        <taxon>Pseudomonadaceae</taxon>
        <taxon>Pseudomonas</taxon>
    </lineage>
</organism>
<dbReference type="RefSeq" id="WP_150803037.1">
    <property type="nucleotide sequence ID" value="NZ_CABVHY010000006.1"/>
</dbReference>
<evidence type="ECO:0008006" key="3">
    <source>
        <dbReference type="Google" id="ProtNLM"/>
    </source>
</evidence>
<dbReference type="Proteomes" id="UP000379480">
    <property type="component" value="Unassembled WGS sequence"/>
</dbReference>
<evidence type="ECO:0000313" key="2">
    <source>
        <dbReference type="Proteomes" id="UP000379480"/>
    </source>
</evidence>
<dbReference type="EMBL" id="CABVHY010000006">
    <property type="protein sequence ID" value="VVN86211.1"/>
    <property type="molecule type" value="Genomic_DNA"/>
</dbReference>
<dbReference type="OrthoDB" id="5724405at2"/>
<accession>A0A5E7BMC6</accession>
<evidence type="ECO:0000313" key="1">
    <source>
        <dbReference type="EMBL" id="VVN86211.1"/>
    </source>
</evidence>
<reference evidence="1 2" key="1">
    <citation type="submission" date="2019-09" db="EMBL/GenBank/DDBJ databases">
        <authorList>
            <person name="Chandra G."/>
            <person name="Truman W A."/>
        </authorList>
    </citation>
    <scope>NUCLEOTIDE SEQUENCE [LARGE SCALE GENOMIC DNA]</scope>
    <source>
        <strain evidence="1">PS723</strain>
    </source>
</reference>
<sequence length="600" mass="67100">MNEPSPSLLLRAPLPTQTRLSFCEPTPRDFKRWIAGLPKANIGETARQLYQGLAELNQLLTPSDNRLQLLELLRPEVYYVCKHLERHFLNQMIVLDERSRKIANLCQALQSHLAIGYKQIVIRIAPRFKKERETLLSTSIQRAMHCLNGSLIRSSQLYCPAPEGLWLELHQLYRVASQHGLQHVAVADELTSHTRNTRIEQTYVVALLLGSSRCNQLRQNHIARLAETLEPWSRWVTLQAAGEASSLFAINLSVDGPARYRTLWAPEQQEALLGINPLALVKAIQHHLDLPIEQRSQSTLPVPSGFSLETLLHLCAAWGQTAERTFQRSVGQGTLTLCIGMSALHFYLSGRRSFSEVLKNPIASRPAQFRPLPGEHRNPDDPWAKAFDVDRQGSGEKLLPYEEIQYPQTQADGGAALSDSNQHFATYALPIINHSPGGYCLAWPKEVPDELQAGELVGILDTSTQSWSIAVARWIRQVRNGGTQMGIELISPHGQPCGLQLIRANEPHSQYLRALLLPQISAIDLPATLLVPRLPFQQGQQAMINTNGEEHPASLNKRMNSTGSFNRFEYQSLEQPKIDSTASGGVRGAEEEFASLWKSL</sequence>
<gene>
    <name evidence="1" type="ORF">PS723_01486</name>
</gene>